<evidence type="ECO:0000313" key="5">
    <source>
        <dbReference type="Proteomes" id="UP000501830"/>
    </source>
</evidence>
<dbReference type="PANTHER" id="PTHR31423:SF3">
    <property type="entry name" value="PROLYL-TRNA SYNTHETASE ASSOCIATED DOMAIN-CONTAINING PROTEIN 1-RELATED"/>
    <property type="match status" value="1"/>
</dbReference>
<dbReference type="InterPro" id="IPR040285">
    <property type="entry name" value="ProX/PRXD1"/>
</dbReference>
<dbReference type="GO" id="GO:0002161">
    <property type="term" value="F:aminoacyl-tRNA deacylase activity"/>
    <property type="evidence" value="ECO:0007669"/>
    <property type="project" value="InterPro"/>
</dbReference>
<dbReference type="PANTHER" id="PTHR31423">
    <property type="entry name" value="YBAK DOMAIN-CONTAINING PROTEIN"/>
    <property type="match status" value="1"/>
</dbReference>
<dbReference type="GO" id="GO:0006412">
    <property type="term" value="P:translation"/>
    <property type="evidence" value="ECO:0007669"/>
    <property type="project" value="UniProtKB-KW"/>
</dbReference>
<dbReference type="Gene3D" id="3.90.960.10">
    <property type="entry name" value="YbaK/aminoacyl-tRNA synthetase-associated domain"/>
    <property type="match status" value="1"/>
</dbReference>
<protein>
    <submittedName>
        <fullName evidence="4">Prolyl-tRNA synthetase associated domain-containing protein</fullName>
    </submittedName>
</protein>
<keyword evidence="2" id="KW-0648">Protein biosynthesis</keyword>
<dbReference type="RefSeq" id="WP_166063183.1">
    <property type="nucleotide sequence ID" value="NZ_CP049889.1"/>
</dbReference>
<dbReference type="GO" id="GO:0004812">
    <property type="term" value="F:aminoacyl-tRNA ligase activity"/>
    <property type="evidence" value="ECO:0007669"/>
    <property type="project" value="UniProtKB-KW"/>
</dbReference>
<dbReference type="AlphaFoldDB" id="A0A6G7WIV3"/>
<dbReference type="KEGG" id="jpo:G7058_08800"/>
<dbReference type="GeneID" id="94553379"/>
<dbReference type="CDD" id="cd04335">
    <property type="entry name" value="PrdX_deacylase"/>
    <property type="match status" value="1"/>
</dbReference>
<dbReference type="FunFam" id="3.90.960.10:FF:000005">
    <property type="entry name" value="Putative prolyl-tRNA synthetase"/>
    <property type="match status" value="1"/>
</dbReference>
<reference evidence="4 5" key="1">
    <citation type="journal article" date="2017" name="Int. J. Syst. Evol. Microbiol.">
        <title>Jeotgalibaca porci sp. nov. and Jeotgalibaca arthritidis sp. nov., isolated from pigs, and emended description of the genus Jeotgalibaca.</title>
        <authorList>
            <person name="Zamora L."/>
            <person name="Perez-Sancho M."/>
            <person name="Dominguez L."/>
            <person name="Fernandez-Garayzabal J.F."/>
            <person name="Vela A.I."/>
        </authorList>
    </citation>
    <scope>NUCLEOTIDE SEQUENCE [LARGE SCALE GENOMIC DNA]</scope>
    <source>
        <strain evidence="4 5">CCUG 69148</strain>
    </source>
</reference>
<comment type="similarity">
    <text evidence="1">Belongs to the PRORSD1 family.</text>
</comment>
<organism evidence="4 5">
    <name type="scientific">Jeotgalibaca porci</name>
    <dbReference type="NCBI Taxonomy" id="1868793"/>
    <lineage>
        <taxon>Bacteria</taxon>
        <taxon>Bacillati</taxon>
        <taxon>Bacillota</taxon>
        <taxon>Bacilli</taxon>
        <taxon>Lactobacillales</taxon>
        <taxon>Carnobacteriaceae</taxon>
        <taxon>Jeotgalibaca</taxon>
    </lineage>
</organism>
<evidence type="ECO:0000256" key="1">
    <source>
        <dbReference type="ARBA" id="ARBA00010201"/>
    </source>
</evidence>
<dbReference type="InterPro" id="IPR007214">
    <property type="entry name" value="YbaK/aa-tRNA-synth-assoc-dom"/>
</dbReference>
<evidence type="ECO:0000259" key="3">
    <source>
        <dbReference type="Pfam" id="PF04073"/>
    </source>
</evidence>
<dbReference type="Proteomes" id="UP000501830">
    <property type="component" value="Chromosome"/>
</dbReference>
<keyword evidence="5" id="KW-1185">Reference proteome</keyword>
<evidence type="ECO:0000256" key="2">
    <source>
        <dbReference type="ARBA" id="ARBA00022917"/>
    </source>
</evidence>
<dbReference type="Pfam" id="PF04073">
    <property type="entry name" value="tRNA_edit"/>
    <property type="match status" value="1"/>
</dbReference>
<feature type="domain" description="YbaK/aminoacyl-tRNA synthetase-associated" evidence="3">
    <location>
        <begin position="21"/>
        <end position="147"/>
    </location>
</feature>
<accession>A0A6G7WIV3</accession>
<gene>
    <name evidence="4" type="ORF">G7058_08800</name>
</gene>
<dbReference type="InterPro" id="IPR036754">
    <property type="entry name" value="YbaK/aa-tRNA-synt-asso_dom_sf"/>
</dbReference>
<evidence type="ECO:0000313" key="4">
    <source>
        <dbReference type="EMBL" id="QIK52121.1"/>
    </source>
</evidence>
<dbReference type="SUPFAM" id="SSF55826">
    <property type="entry name" value="YbaK/ProRS associated domain"/>
    <property type="match status" value="1"/>
</dbReference>
<sequence length="160" mass="18379">MHEEVLRKLNELAISYETVVHPPAFTTEEANQYIEGKEGVRTKSLFLTNRKKTAYYLLIMDDSKRLDITKFQESVGGKRLSFASPTNLMGKLGVEPGAVSIFGLLNNQEKDVQIYFDKDIISEEVMSFHPNFNEMTLFLKTSDILRFIEELGYTYHTVTL</sequence>
<name>A0A6G7WIV3_9LACT</name>
<dbReference type="EMBL" id="CP049889">
    <property type="protein sequence ID" value="QIK52121.1"/>
    <property type="molecule type" value="Genomic_DNA"/>
</dbReference>
<keyword evidence="4" id="KW-0436">Ligase</keyword>
<keyword evidence="4" id="KW-0030">Aminoacyl-tRNA synthetase</keyword>
<proteinExistence type="inferred from homology"/>